<name>A0A0B7AFF6_9EUPU</name>
<reference evidence="1" key="1">
    <citation type="submission" date="2014-12" db="EMBL/GenBank/DDBJ databases">
        <title>Insight into the proteome of Arion vulgaris.</title>
        <authorList>
            <person name="Aradska J."/>
            <person name="Bulat T."/>
            <person name="Smidak R."/>
            <person name="Sarate P."/>
            <person name="Gangsoo J."/>
            <person name="Sialana F."/>
            <person name="Bilban M."/>
            <person name="Lubec G."/>
        </authorList>
    </citation>
    <scope>NUCLEOTIDE SEQUENCE</scope>
    <source>
        <tissue evidence="1">Skin</tissue>
    </source>
</reference>
<accession>A0A0B7AFF6</accession>
<sequence length="90" mass="10247">LAKFVEIAEGEANPVLKKDYAEVGCVQIPQLMLETATQCILFFGLHPVITSRIMRMNEGKEEEWKGREREKALTMINMTNLCVVDFTQTV</sequence>
<proteinExistence type="predicted"/>
<feature type="non-terminal residue" evidence="1">
    <location>
        <position position="1"/>
    </location>
</feature>
<protein>
    <submittedName>
        <fullName evidence="1">Uncharacterized protein</fullName>
    </submittedName>
</protein>
<evidence type="ECO:0000313" key="1">
    <source>
        <dbReference type="EMBL" id="CEK79754.1"/>
    </source>
</evidence>
<dbReference type="AlphaFoldDB" id="A0A0B7AFF6"/>
<gene>
    <name evidence="1" type="primary">ORF117259</name>
</gene>
<organism evidence="1">
    <name type="scientific">Arion vulgaris</name>
    <dbReference type="NCBI Taxonomy" id="1028688"/>
    <lineage>
        <taxon>Eukaryota</taxon>
        <taxon>Metazoa</taxon>
        <taxon>Spiralia</taxon>
        <taxon>Lophotrochozoa</taxon>
        <taxon>Mollusca</taxon>
        <taxon>Gastropoda</taxon>
        <taxon>Heterobranchia</taxon>
        <taxon>Euthyneura</taxon>
        <taxon>Panpulmonata</taxon>
        <taxon>Eupulmonata</taxon>
        <taxon>Stylommatophora</taxon>
        <taxon>Helicina</taxon>
        <taxon>Arionoidea</taxon>
        <taxon>Arionidae</taxon>
        <taxon>Arion</taxon>
    </lineage>
</organism>
<dbReference type="EMBL" id="HACG01032889">
    <property type="protein sequence ID" value="CEK79754.1"/>
    <property type="molecule type" value="Transcribed_RNA"/>
</dbReference>